<dbReference type="InterPro" id="IPR002018">
    <property type="entry name" value="CarbesteraseB"/>
</dbReference>
<keyword evidence="2 3" id="KW-0378">Hydrolase</keyword>
<evidence type="ECO:0000256" key="4">
    <source>
        <dbReference type="SAM" id="MobiDB-lite"/>
    </source>
</evidence>
<evidence type="ECO:0000256" key="2">
    <source>
        <dbReference type="ARBA" id="ARBA00022801"/>
    </source>
</evidence>
<dbReference type="PANTHER" id="PTHR11559">
    <property type="entry name" value="CARBOXYLESTERASE"/>
    <property type="match status" value="1"/>
</dbReference>
<accession>A0A5N5W0F5</accession>
<protein>
    <recommendedName>
        <fullName evidence="3">Carboxylic ester hydrolase</fullName>
        <ecNumber evidence="3">3.1.1.-</ecNumber>
    </recommendedName>
</protein>
<dbReference type="RefSeq" id="WP_152265477.1">
    <property type="nucleotide sequence ID" value="NZ_VOKX01000110.1"/>
</dbReference>
<dbReference type="InterPro" id="IPR029058">
    <property type="entry name" value="AB_hydrolase_fold"/>
</dbReference>
<evidence type="ECO:0000313" key="6">
    <source>
        <dbReference type="EMBL" id="KAB7835020.1"/>
    </source>
</evidence>
<dbReference type="OrthoDB" id="3199405at2"/>
<organism evidence="6 7">
    <name type="scientific">Streptomyces mobaraensis</name>
    <name type="common">Streptoverticillium mobaraense</name>
    <dbReference type="NCBI Taxonomy" id="35621"/>
    <lineage>
        <taxon>Bacteria</taxon>
        <taxon>Bacillati</taxon>
        <taxon>Actinomycetota</taxon>
        <taxon>Actinomycetes</taxon>
        <taxon>Kitasatosporales</taxon>
        <taxon>Streptomycetaceae</taxon>
        <taxon>Streptomyces</taxon>
    </lineage>
</organism>
<proteinExistence type="inferred from homology"/>
<dbReference type="GO" id="GO:0016787">
    <property type="term" value="F:hydrolase activity"/>
    <property type="evidence" value="ECO:0007669"/>
    <property type="project" value="UniProtKB-KW"/>
</dbReference>
<dbReference type="InterPro" id="IPR050309">
    <property type="entry name" value="Type-B_Carboxylest/Lipase"/>
</dbReference>
<dbReference type="AlphaFoldDB" id="A0A5N5W0F5"/>
<evidence type="ECO:0000259" key="5">
    <source>
        <dbReference type="Pfam" id="PF00135"/>
    </source>
</evidence>
<dbReference type="EC" id="3.1.1.-" evidence="3"/>
<dbReference type="Gene3D" id="3.40.50.1820">
    <property type="entry name" value="alpha/beta hydrolase"/>
    <property type="match status" value="1"/>
</dbReference>
<reference evidence="6 7" key="1">
    <citation type="journal article" date="2019" name="Microb. Cell Fact.">
        <title>Exploring novel herbicidin analogues by transcriptional regulator overexpression and MS/MS molecular networking.</title>
        <authorList>
            <person name="Shi Y."/>
            <person name="Gu R."/>
            <person name="Li Y."/>
            <person name="Wang X."/>
            <person name="Ren W."/>
            <person name="Li X."/>
            <person name="Wang L."/>
            <person name="Xie Y."/>
            <person name="Hong B."/>
        </authorList>
    </citation>
    <scope>NUCLEOTIDE SEQUENCE [LARGE SCALE GENOMIC DNA]</scope>
    <source>
        <strain evidence="6 7">US-43</strain>
    </source>
</reference>
<dbReference type="InterPro" id="IPR019826">
    <property type="entry name" value="Carboxylesterase_B_AS"/>
</dbReference>
<evidence type="ECO:0000256" key="1">
    <source>
        <dbReference type="ARBA" id="ARBA00005964"/>
    </source>
</evidence>
<dbReference type="SUPFAM" id="SSF53474">
    <property type="entry name" value="alpha/beta-Hydrolases"/>
    <property type="match status" value="1"/>
</dbReference>
<dbReference type="PROSITE" id="PS00122">
    <property type="entry name" value="CARBOXYLESTERASE_B_1"/>
    <property type="match status" value="1"/>
</dbReference>
<evidence type="ECO:0000313" key="7">
    <source>
        <dbReference type="Proteomes" id="UP000327000"/>
    </source>
</evidence>
<keyword evidence="7" id="KW-1185">Reference proteome</keyword>
<evidence type="ECO:0000256" key="3">
    <source>
        <dbReference type="RuleBase" id="RU361235"/>
    </source>
</evidence>
<feature type="region of interest" description="Disordered" evidence="4">
    <location>
        <begin position="1"/>
        <end position="25"/>
    </location>
</feature>
<feature type="domain" description="Carboxylesterase type B" evidence="5">
    <location>
        <begin position="59"/>
        <end position="531"/>
    </location>
</feature>
<comment type="caution">
    <text evidence="6">The sequence shown here is derived from an EMBL/GenBank/DDBJ whole genome shotgun (WGS) entry which is preliminary data.</text>
</comment>
<name>A0A5N5W0F5_STRMB</name>
<sequence>MPHPLPVRRSLAIGPTGPTGPTGHRRAAVRTGLAAALLACATAPALVPAPAAAAPDRADPVVHTAQGALRGRAHGAYETFRGVPYAQPPLGDLRWRAPVPVRPWHGVRDAGASGPRCAQADLRTGAPVGSEDCLRLDVTRPAGRAPARGRPVMVWLHGGAFVSGSAADYPAGRLAARGDAVVVAVEYRLGVFGLFGHPGLGGAPDFTLADQRAALRWVRDNARRFGGDPGRVTLFGESAGALSACAHLVAPESAGLFHRAVLQSGSCLTSMPKGAVVPGAPAWSPWARERDTRAAGEAAARRLGCRRAADALRCLRALPAARLATPELMRAFSFVSYGNRPLPEEPGRALRAGRFRRVPVVQGTNRDEMRYFVADSFAAYPVRDERDYRARLRDAFGDAAAAVERRYPARAFPTPALAWAAVLTDRSWTCTTLRADRLLAARVPVYGYEFADRSAPNLFGLPTVPEVPYGAAHGFELPYLFDARAPFTAGQRALSARMTDAWTRFARTSVPGPEWPGFGGPAPRVLSLAPGAGGIRPVDAAAVHRCAFWERHGA</sequence>
<dbReference type="Pfam" id="PF00135">
    <property type="entry name" value="COesterase"/>
    <property type="match status" value="1"/>
</dbReference>
<comment type="similarity">
    <text evidence="1 3">Belongs to the type-B carboxylesterase/lipase family.</text>
</comment>
<dbReference type="Proteomes" id="UP000327000">
    <property type="component" value="Unassembled WGS sequence"/>
</dbReference>
<dbReference type="EMBL" id="VOKX01000110">
    <property type="protein sequence ID" value="KAB7835020.1"/>
    <property type="molecule type" value="Genomic_DNA"/>
</dbReference>
<gene>
    <name evidence="6" type="ORF">FRZ00_28265</name>
</gene>